<sequence>QINNILAAYNVSKQISDSKGEIAYFMADITLINHEDISRIYEAISRIPENIITRALF</sequence>
<keyword evidence="2" id="KW-1185">Reference proteome</keyword>
<gene>
    <name evidence="1" type="primary">SER33_1</name>
    <name evidence="1" type="ORF">EV182_004933</name>
</gene>
<dbReference type="EMBL" id="JAMZIH010001630">
    <property type="protein sequence ID" value="KAJ1678030.1"/>
    <property type="molecule type" value="Genomic_DNA"/>
</dbReference>
<organism evidence="1 2">
    <name type="scientific">Spiromyces aspiralis</name>
    <dbReference type="NCBI Taxonomy" id="68401"/>
    <lineage>
        <taxon>Eukaryota</taxon>
        <taxon>Fungi</taxon>
        <taxon>Fungi incertae sedis</taxon>
        <taxon>Zoopagomycota</taxon>
        <taxon>Kickxellomycotina</taxon>
        <taxon>Kickxellomycetes</taxon>
        <taxon>Kickxellales</taxon>
        <taxon>Kickxellaceae</taxon>
        <taxon>Spiromyces</taxon>
    </lineage>
</organism>
<name>A0ACC1HPS8_9FUNG</name>
<feature type="non-terminal residue" evidence="1">
    <location>
        <position position="1"/>
    </location>
</feature>
<dbReference type="Proteomes" id="UP001145114">
    <property type="component" value="Unassembled WGS sequence"/>
</dbReference>
<evidence type="ECO:0000313" key="2">
    <source>
        <dbReference type="Proteomes" id="UP001145114"/>
    </source>
</evidence>
<accession>A0ACC1HPS8</accession>
<evidence type="ECO:0000313" key="1">
    <source>
        <dbReference type="EMBL" id="KAJ1678030.1"/>
    </source>
</evidence>
<protein>
    <submittedName>
        <fullName evidence="1">D-3-phosphoglycerate dehydrogenase 2</fullName>
    </submittedName>
</protein>
<proteinExistence type="predicted"/>
<comment type="caution">
    <text evidence="1">The sequence shown here is derived from an EMBL/GenBank/DDBJ whole genome shotgun (WGS) entry which is preliminary data.</text>
</comment>
<reference evidence="1" key="1">
    <citation type="submission" date="2022-06" db="EMBL/GenBank/DDBJ databases">
        <title>Phylogenomic reconstructions and comparative analyses of Kickxellomycotina fungi.</title>
        <authorList>
            <person name="Reynolds N.K."/>
            <person name="Stajich J.E."/>
            <person name="Barry K."/>
            <person name="Grigoriev I.V."/>
            <person name="Crous P."/>
            <person name="Smith M.E."/>
        </authorList>
    </citation>
    <scope>NUCLEOTIDE SEQUENCE</scope>
    <source>
        <strain evidence="1">RSA 2271</strain>
    </source>
</reference>